<dbReference type="SUPFAM" id="SSF51905">
    <property type="entry name" value="FAD/NAD(P)-binding domain"/>
    <property type="match status" value="1"/>
</dbReference>
<dbReference type="GO" id="GO:0016651">
    <property type="term" value="F:oxidoreductase activity, acting on NAD(P)H"/>
    <property type="evidence" value="ECO:0007669"/>
    <property type="project" value="InterPro"/>
</dbReference>
<accession>A0A210Q0G6</accession>
<dbReference type="Gene3D" id="3.90.660.10">
    <property type="match status" value="1"/>
</dbReference>
<dbReference type="Pfam" id="PF13450">
    <property type="entry name" value="NAD_binding_8"/>
    <property type="match status" value="1"/>
</dbReference>
<dbReference type="OrthoDB" id="2161133at2759"/>
<organism evidence="2 3">
    <name type="scientific">Mizuhopecten yessoensis</name>
    <name type="common">Japanese scallop</name>
    <name type="synonym">Patinopecten yessoensis</name>
    <dbReference type="NCBI Taxonomy" id="6573"/>
    <lineage>
        <taxon>Eukaryota</taxon>
        <taxon>Metazoa</taxon>
        <taxon>Spiralia</taxon>
        <taxon>Lophotrochozoa</taxon>
        <taxon>Mollusca</taxon>
        <taxon>Bivalvia</taxon>
        <taxon>Autobranchia</taxon>
        <taxon>Pteriomorphia</taxon>
        <taxon>Pectinida</taxon>
        <taxon>Pectinoidea</taxon>
        <taxon>Pectinidae</taxon>
        <taxon>Mizuhopecten</taxon>
    </lineage>
</organism>
<dbReference type="InterPro" id="IPR002937">
    <property type="entry name" value="Amino_oxidase"/>
</dbReference>
<dbReference type="EMBL" id="NEDP02005310">
    <property type="protein sequence ID" value="OWF42205.1"/>
    <property type="molecule type" value="Genomic_DNA"/>
</dbReference>
<evidence type="ECO:0000313" key="3">
    <source>
        <dbReference type="Proteomes" id="UP000242188"/>
    </source>
</evidence>
<dbReference type="PANTHER" id="PTHR23357">
    <property type="entry name" value="RENALASE"/>
    <property type="match status" value="1"/>
</dbReference>
<name>A0A210Q0G6_MIZYE</name>
<dbReference type="Proteomes" id="UP000242188">
    <property type="component" value="Unassembled WGS sequence"/>
</dbReference>
<proteinExistence type="predicted"/>
<dbReference type="Pfam" id="PF01593">
    <property type="entry name" value="Amino_oxidase"/>
    <property type="match status" value="1"/>
</dbReference>
<reference evidence="2 3" key="1">
    <citation type="journal article" date="2017" name="Nat. Ecol. Evol.">
        <title>Scallop genome provides insights into evolution of bilaterian karyotype and development.</title>
        <authorList>
            <person name="Wang S."/>
            <person name="Zhang J."/>
            <person name="Jiao W."/>
            <person name="Li J."/>
            <person name="Xun X."/>
            <person name="Sun Y."/>
            <person name="Guo X."/>
            <person name="Huan P."/>
            <person name="Dong B."/>
            <person name="Zhang L."/>
            <person name="Hu X."/>
            <person name="Sun X."/>
            <person name="Wang J."/>
            <person name="Zhao C."/>
            <person name="Wang Y."/>
            <person name="Wang D."/>
            <person name="Huang X."/>
            <person name="Wang R."/>
            <person name="Lv J."/>
            <person name="Li Y."/>
            <person name="Zhang Z."/>
            <person name="Liu B."/>
            <person name="Lu W."/>
            <person name="Hui Y."/>
            <person name="Liang J."/>
            <person name="Zhou Z."/>
            <person name="Hou R."/>
            <person name="Li X."/>
            <person name="Liu Y."/>
            <person name="Li H."/>
            <person name="Ning X."/>
            <person name="Lin Y."/>
            <person name="Zhao L."/>
            <person name="Xing Q."/>
            <person name="Dou J."/>
            <person name="Li Y."/>
            <person name="Mao J."/>
            <person name="Guo H."/>
            <person name="Dou H."/>
            <person name="Li T."/>
            <person name="Mu C."/>
            <person name="Jiang W."/>
            <person name="Fu Q."/>
            <person name="Fu X."/>
            <person name="Miao Y."/>
            <person name="Liu J."/>
            <person name="Yu Q."/>
            <person name="Li R."/>
            <person name="Liao H."/>
            <person name="Li X."/>
            <person name="Kong Y."/>
            <person name="Jiang Z."/>
            <person name="Chourrout D."/>
            <person name="Li R."/>
            <person name="Bao Z."/>
        </authorList>
    </citation>
    <scope>NUCLEOTIDE SEQUENCE [LARGE SCALE GENOMIC DNA]</scope>
    <source>
        <strain evidence="2 3">PY_sf001</strain>
    </source>
</reference>
<protein>
    <submittedName>
        <fullName evidence="2">Renalase</fullName>
    </submittedName>
</protein>
<dbReference type="Gene3D" id="3.50.50.60">
    <property type="entry name" value="FAD/NAD(P)-binding domain"/>
    <property type="match status" value="1"/>
</dbReference>
<dbReference type="AlphaFoldDB" id="A0A210Q0G6"/>
<sequence length="357" mass="38895">MIKTAMEKLVIVGAGMTGASSAALLRKILPEGAVVKILDKSRGTGGRMSTSRCSKGKSATVDLGAQYISINLHYAKLHKSIHQELISKGLLQPSTCVIEGDKFGGDDIAQYVAPDGISSVVKYFVEQSGAEVGFDEQVAKVDIEDAKVKLTTLKGNEEVCDGVLLTMPVPQILQLDGSIRNLINSQPKVKENLENVSYSMRFAVGLFYNPGVTLSYPWAVKYFRDNPCVCYIAIDNKKRGKDSDSVGPSAVIHTSVRFGMNHLEEDKEAVKDIIMKHVKELLPDLPEPAEVKGHKWRYSQVHKSYADEPGCIVLSQNPPIILAGDAFSHSNLDGCLDSAQSVRDAFVKCTDLPSNRL</sequence>
<dbReference type="InterPro" id="IPR040174">
    <property type="entry name" value="RNLS"/>
</dbReference>
<keyword evidence="3" id="KW-1185">Reference proteome</keyword>
<evidence type="ECO:0000313" key="2">
    <source>
        <dbReference type="EMBL" id="OWF42205.1"/>
    </source>
</evidence>
<comment type="caution">
    <text evidence="2">The sequence shown here is derived from an EMBL/GenBank/DDBJ whole genome shotgun (WGS) entry which is preliminary data.</text>
</comment>
<dbReference type="GO" id="GO:0005576">
    <property type="term" value="C:extracellular region"/>
    <property type="evidence" value="ECO:0007669"/>
    <property type="project" value="TreeGrafter"/>
</dbReference>
<gene>
    <name evidence="2" type="ORF">KP79_PYT05323</name>
</gene>
<dbReference type="InterPro" id="IPR036188">
    <property type="entry name" value="FAD/NAD-bd_sf"/>
</dbReference>
<dbReference type="PANTHER" id="PTHR23357:SF1">
    <property type="entry name" value="RENALASE"/>
    <property type="match status" value="1"/>
</dbReference>
<feature type="domain" description="Amine oxidase" evidence="1">
    <location>
        <begin position="107"/>
        <end position="341"/>
    </location>
</feature>
<evidence type="ECO:0000259" key="1">
    <source>
        <dbReference type="Pfam" id="PF01593"/>
    </source>
</evidence>